<dbReference type="AlphaFoldDB" id="A0A9N8H6U0"/>
<reference evidence="2" key="1">
    <citation type="submission" date="2020-06" db="EMBL/GenBank/DDBJ databases">
        <authorList>
            <consortium name="Plant Systems Biology data submission"/>
        </authorList>
    </citation>
    <scope>NUCLEOTIDE SEQUENCE</scope>
    <source>
        <strain evidence="2">D6</strain>
    </source>
</reference>
<keyword evidence="1" id="KW-1133">Transmembrane helix</keyword>
<dbReference type="EMBL" id="CAICTM010000121">
    <property type="protein sequence ID" value="CAB9501912.1"/>
    <property type="molecule type" value="Genomic_DNA"/>
</dbReference>
<organism evidence="2 3">
    <name type="scientific">Seminavis robusta</name>
    <dbReference type="NCBI Taxonomy" id="568900"/>
    <lineage>
        <taxon>Eukaryota</taxon>
        <taxon>Sar</taxon>
        <taxon>Stramenopiles</taxon>
        <taxon>Ochrophyta</taxon>
        <taxon>Bacillariophyta</taxon>
        <taxon>Bacillariophyceae</taxon>
        <taxon>Bacillariophycidae</taxon>
        <taxon>Naviculales</taxon>
        <taxon>Naviculaceae</taxon>
        <taxon>Seminavis</taxon>
    </lineage>
</organism>
<comment type="caution">
    <text evidence="2">The sequence shown here is derived from an EMBL/GenBank/DDBJ whole genome shotgun (WGS) entry which is preliminary data.</text>
</comment>
<dbReference type="Proteomes" id="UP001153069">
    <property type="component" value="Unassembled WGS sequence"/>
</dbReference>
<keyword evidence="1" id="KW-0472">Membrane</keyword>
<evidence type="ECO:0000313" key="3">
    <source>
        <dbReference type="Proteomes" id="UP001153069"/>
    </source>
</evidence>
<name>A0A9N8H6U0_9STRA</name>
<proteinExistence type="predicted"/>
<sequence>MPNLKIEESNSLISKAVIMTGEAPSAEAVPVSTTRTGQMMWKDTFYAGEPDIEAVFDVDTEAIQLYQSQASIKYGSIAAGYSVLYAAFLAMGLYGIASVCLVIAFVFGVLTRLTCKRATAAFNTGGIHMAITSSCVRYDQEKPMVSTAIAVQDITTCTVEQRELKPYCGLFGTNKTINLIHLRVANGSSSKRYVGVKDPRNFARLVMTIKNRPRSAAPPVASSEIVFR</sequence>
<protein>
    <submittedName>
        <fullName evidence="2">Uncharacterized protein</fullName>
    </submittedName>
</protein>
<evidence type="ECO:0000256" key="1">
    <source>
        <dbReference type="SAM" id="Phobius"/>
    </source>
</evidence>
<gene>
    <name evidence="2" type="ORF">SEMRO_122_G059060.1</name>
</gene>
<accession>A0A9N8H6U0</accession>
<evidence type="ECO:0000313" key="2">
    <source>
        <dbReference type="EMBL" id="CAB9501912.1"/>
    </source>
</evidence>
<keyword evidence="3" id="KW-1185">Reference proteome</keyword>
<feature type="transmembrane region" description="Helical" evidence="1">
    <location>
        <begin position="83"/>
        <end position="110"/>
    </location>
</feature>
<keyword evidence="1" id="KW-0812">Transmembrane</keyword>